<dbReference type="Pfam" id="PF13361">
    <property type="entry name" value="UvrD_C"/>
    <property type="match status" value="1"/>
</dbReference>
<dbReference type="PANTHER" id="PTHR11070:SF2">
    <property type="entry name" value="ATP-DEPENDENT DNA HELICASE SRS2"/>
    <property type="match status" value="1"/>
</dbReference>
<dbReference type="EC" id="5.6.2.4" evidence="7"/>
<dbReference type="CDD" id="cd17932">
    <property type="entry name" value="DEXQc_UvrD"/>
    <property type="match status" value="1"/>
</dbReference>
<comment type="catalytic activity">
    <reaction evidence="6">
        <text>Couples ATP hydrolysis with the unwinding of duplex DNA by translocating in the 3'-5' direction.</text>
        <dbReference type="EC" id="5.6.2.4"/>
    </reaction>
</comment>
<keyword evidence="14" id="KW-1185">Reference proteome</keyword>
<dbReference type="Proteomes" id="UP000788426">
    <property type="component" value="Unassembled WGS sequence"/>
</dbReference>
<keyword evidence="5" id="KW-0413">Isomerase</keyword>
<sequence>MNLLNELNEKQRDAVEYLSGPQLVIAGAGSGKTRVLTYKIAYLIEKGFMPWTILALTFTNKAANEMKERIATLVGEQSAHQLQMGTFHSIFSRILRSEAASIGYQRNFTIYDESDSRSLIKTIVKELQLDDKTYKPASISSRISMAKNMLISSEQYASDSELIERDKRDNIPLVHSIYKVYTQRCLNANCMDFDDLLMNTYRLFKEHEAIRQKYANLFSYILVDEYQDTNSVQQQIVSLLTKEKQHICVVGDDAQSIYGFRGANIDNILNFQKVYPDSKLFKLEQNYRSTQNIVQAANGLIKYNKHQIPKDVYSMQEEGEKLVVKEAASDREEASIVCRDINKIRRKFDEEYKDFAILYRTNSQSRAFEDELRKMQIPYVIYGGLSFYQRKEIKDVIAYFRLVVNPSDEEALRRIINYPTRGIGNTTIQKVIDAARLHNVSLWKVISSPTKYNVSLNKGTITKLSGFVDLIKGFIEQLDKKDAFVLGMQIIKESGITADIFSSTDVEGLSRQENIQEFINSLQEFVDARKEEGEGDSIGLPDFLQQVALLSDSDSSDDTDNKVSLMTIHASKGLEYPNIFIVGLEENIFPSPMMCDSLRKLEEERRLLYVAITRAEKRCTITFAKNRYRFGNVEFNNRSRFVEELDKKHIEFDDNSNAFSSLKHSSYNAMSMQNNSRMNAQNSHPVASQFMADAKPRIVGLRKPEPKVDPFSERFKQRLVKEGGRLVKVNRLINPTNAETKVESTSTSAGELNIGAIIEHQRFGKGKVLQLEGTGENAKATVEFANIGTKQLLLKFAKFTIIG</sequence>
<evidence type="ECO:0000256" key="10">
    <source>
        <dbReference type="PROSITE-ProRule" id="PRU00560"/>
    </source>
</evidence>
<dbReference type="InterPro" id="IPR000212">
    <property type="entry name" value="DNA_helicase_UvrD/REP"/>
</dbReference>
<comment type="catalytic activity">
    <reaction evidence="9">
        <text>ATP + H2O = ADP + phosphate + H(+)</text>
        <dbReference type="Rhea" id="RHEA:13065"/>
        <dbReference type="ChEBI" id="CHEBI:15377"/>
        <dbReference type="ChEBI" id="CHEBI:15378"/>
        <dbReference type="ChEBI" id="CHEBI:30616"/>
        <dbReference type="ChEBI" id="CHEBI:43474"/>
        <dbReference type="ChEBI" id="CHEBI:456216"/>
        <dbReference type="EC" id="5.6.2.4"/>
    </reaction>
</comment>
<evidence type="ECO:0000256" key="8">
    <source>
        <dbReference type="ARBA" id="ARBA00034923"/>
    </source>
</evidence>
<keyword evidence="4 10" id="KW-0067">ATP-binding</keyword>
<protein>
    <recommendedName>
        <fullName evidence="7">DNA 3'-5' helicase</fullName>
        <ecNumber evidence="7">5.6.2.4</ecNumber>
    </recommendedName>
    <alternativeName>
        <fullName evidence="8">DNA 3'-5' helicase II</fullName>
    </alternativeName>
</protein>
<name>A0ABS6YCG4_9BACT</name>
<evidence type="ECO:0000259" key="11">
    <source>
        <dbReference type="PROSITE" id="PS51198"/>
    </source>
</evidence>
<dbReference type="EMBL" id="JAHXCT010000001">
    <property type="protein sequence ID" value="MBW4768424.1"/>
    <property type="molecule type" value="Genomic_DNA"/>
</dbReference>
<dbReference type="PROSITE" id="PS51217">
    <property type="entry name" value="UVRD_HELICASE_CTER"/>
    <property type="match status" value="1"/>
</dbReference>
<dbReference type="InterPro" id="IPR014016">
    <property type="entry name" value="UvrD-like_ATP-bd"/>
</dbReference>
<evidence type="ECO:0000256" key="5">
    <source>
        <dbReference type="ARBA" id="ARBA00023235"/>
    </source>
</evidence>
<dbReference type="Pfam" id="PF00580">
    <property type="entry name" value="UvrD-helicase"/>
    <property type="match status" value="1"/>
</dbReference>
<accession>A0ABS6YCG4</accession>
<dbReference type="RefSeq" id="WP_219479181.1">
    <property type="nucleotide sequence ID" value="NZ_JAHXCT010000001.1"/>
</dbReference>
<proteinExistence type="predicted"/>
<feature type="domain" description="UvrD-like helicase ATP-binding" evidence="11">
    <location>
        <begin position="5"/>
        <end position="290"/>
    </location>
</feature>
<keyword evidence="3 10" id="KW-0347">Helicase</keyword>
<evidence type="ECO:0000256" key="1">
    <source>
        <dbReference type="ARBA" id="ARBA00022741"/>
    </source>
</evidence>
<dbReference type="Pfam" id="PF21196">
    <property type="entry name" value="PcrA_UvrD_tudor"/>
    <property type="match status" value="1"/>
</dbReference>
<evidence type="ECO:0000256" key="9">
    <source>
        <dbReference type="ARBA" id="ARBA00048988"/>
    </source>
</evidence>
<organism evidence="13 14">
    <name type="scientific">Hoylesella nanceiensis</name>
    <dbReference type="NCBI Taxonomy" id="425941"/>
    <lineage>
        <taxon>Bacteria</taxon>
        <taxon>Pseudomonadati</taxon>
        <taxon>Bacteroidota</taxon>
        <taxon>Bacteroidia</taxon>
        <taxon>Bacteroidales</taxon>
        <taxon>Prevotellaceae</taxon>
        <taxon>Hoylesella</taxon>
    </lineage>
</organism>
<evidence type="ECO:0000256" key="6">
    <source>
        <dbReference type="ARBA" id="ARBA00034617"/>
    </source>
</evidence>
<gene>
    <name evidence="13" type="ORF">KZO38_01385</name>
</gene>
<comment type="caution">
    <text evidence="13">The sequence shown here is derived from an EMBL/GenBank/DDBJ whole genome shotgun (WGS) entry which is preliminary data.</text>
</comment>
<keyword evidence="2 10" id="KW-0378">Hydrolase</keyword>
<feature type="domain" description="UvrD-like helicase C-terminal" evidence="12">
    <location>
        <begin position="291"/>
        <end position="573"/>
    </location>
</feature>
<dbReference type="InterPro" id="IPR014017">
    <property type="entry name" value="DNA_helicase_UvrD-like_C"/>
</dbReference>
<evidence type="ECO:0000256" key="3">
    <source>
        <dbReference type="ARBA" id="ARBA00022806"/>
    </source>
</evidence>
<evidence type="ECO:0000313" key="13">
    <source>
        <dbReference type="EMBL" id="MBW4768424.1"/>
    </source>
</evidence>
<dbReference type="PROSITE" id="PS51198">
    <property type="entry name" value="UVRD_HELICASE_ATP_BIND"/>
    <property type="match status" value="1"/>
</dbReference>
<evidence type="ECO:0000256" key="4">
    <source>
        <dbReference type="ARBA" id="ARBA00022840"/>
    </source>
</evidence>
<feature type="binding site" evidence="10">
    <location>
        <begin position="26"/>
        <end position="33"/>
    </location>
    <ligand>
        <name>ATP</name>
        <dbReference type="ChEBI" id="CHEBI:30616"/>
    </ligand>
</feature>
<dbReference type="PANTHER" id="PTHR11070">
    <property type="entry name" value="UVRD / RECB / PCRA DNA HELICASE FAMILY MEMBER"/>
    <property type="match status" value="1"/>
</dbReference>
<evidence type="ECO:0000256" key="7">
    <source>
        <dbReference type="ARBA" id="ARBA00034808"/>
    </source>
</evidence>
<evidence type="ECO:0000259" key="12">
    <source>
        <dbReference type="PROSITE" id="PS51217"/>
    </source>
</evidence>
<reference evidence="13 14" key="1">
    <citation type="submission" date="2021-07" db="EMBL/GenBank/DDBJ databases">
        <title>Genomic diversity and antimicrobial resistance of Prevotella spp. isolated from chronic lung disease airways.</title>
        <authorList>
            <person name="Webb K.A."/>
            <person name="Olagoke O.S."/>
            <person name="Baird T."/>
            <person name="Neill J."/>
            <person name="Pham A."/>
            <person name="Wells T.J."/>
            <person name="Ramsay K.A."/>
            <person name="Bell S.C."/>
            <person name="Sarovich D.S."/>
            <person name="Price E.P."/>
        </authorList>
    </citation>
    <scope>NUCLEOTIDE SEQUENCE [LARGE SCALE GENOMIC DNA]</scope>
    <source>
        <strain evidence="13 14">SCHI0011.S.12</strain>
    </source>
</reference>
<evidence type="ECO:0000256" key="2">
    <source>
        <dbReference type="ARBA" id="ARBA00022801"/>
    </source>
</evidence>
<evidence type="ECO:0000313" key="14">
    <source>
        <dbReference type="Proteomes" id="UP000788426"/>
    </source>
</evidence>
<keyword evidence="1 10" id="KW-0547">Nucleotide-binding</keyword>
<dbReference type="CDD" id="cd18807">
    <property type="entry name" value="SF1_C_UvrD"/>
    <property type="match status" value="1"/>
</dbReference>